<sequence length="213" mass="22385">MADYLGLIIALAIGIPLLVVAVLFDARRRRRLEGDGESPPQRGAVEVDAHLPRYVTESDIERLPLPGAGGKAAREHPGTAFGFGHALPDFATAGEQAELLDVRILMVDGEVTSIRELLALLATATADAPLVIVASGFHEDVLGTLRANRRAAATQVVAATASEKDLHELAAVVGGEVLTVPDLKAGYTPEAALGRADAWTSDLGRTWVEPSKA</sequence>
<dbReference type="Proteomes" id="UP000317638">
    <property type="component" value="Unassembled WGS sequence"/>
</dbReference>
<dbReference type="InterPro" id="IPR027409">
    <property type="entry name" value="GroEL-like_apical_dom_sf"/>
</dbReference>
<accession>A0A553K5M3</accession>
<keyword evidence="1" id="KW-0812">Transmembrane</keyword>
<gene>
    <name evidence="2" type="ORF">FOJ82_03800</name>
</gene>
<dbReference type="Gene3D" id="3.50.7.10">
    <property type="entry name" value="GroEL"/>
    <property type="match status" value="1"/>
</dbReference>
<dbReference type="RefSeq" id="WP_143937090.1">
    <property type="nucleotide sequence ID" value="NZ_VKKG01000001.1"/>
</dbReference>
<name>A0A553K5M3_9ACTN</name>
<evidence type="ECO:0000313" key="2">
    <source>
        <dbReference type="EMBL" id="TRY20006.1"/>
    </source>
</evidence>
<comment type="caution">
    <text evidence="2">The sequence shown here is derived from an EMBL/GenBank/DDBJ whole genome shotgun (WGS) entry which is preliminary data.</text>
</comment>
<keyword evidence="3" id="KW-1185">Reference proteome</keyword>
<evidence type="ECO:0000313" key="3">
    <source>
        <dbReference type="Proteomes" id="UP000317638"/>
    </source>
</evidence>
<dbReference type="EMBL" id="VKKG01000001">
    <property type="protein sequence ID" value="TRY20006.1"/>
    <property type="molecule type" value="Genomic_DNA"/>
</dbReference>
<keyword evidence="1" id="KW-1133">Transmembrane helix</keyword>
<reference evidence="2 3" key="1">
    <citation type="submission" date="2019-07" db="EMBL/GenBank/DDBJ databases">
        <authorList>
            <person name="Zhou L.-Y."/>
        </authorList>
    </citation>
    <scope>NUCLEOTIDE SEQUENCE [LARGE SCALE GENOMIC DNA]</scope>
    <source>
        <strain evidence="2 3">YIM 101269</strain>
    </source>
</reference>
<dbReference type="OrthoDB" id="3729402at2"/>
<protein>
    <submittedName>
        <fullName evidence="2">Uncharacterized protein</fullName>
    </submittedName>
</protein>
<keyword evidence="1" id="KW-0472">Membrane</keyword>
<organism evidence="2 3">
    <name type="scientific">Tessaracoccus rhinocerotis</name>
    <dbReference type="NCBI Taxonomy" id="1689449"/>
    <lineage>
        <taxon>Bacteria</taxon>
        <taxon>Bacillati</taxon>
        <taxon>Actinomycetota</taxon>
        <taxon>Actinomycetes</taxon>
        <taxon>Propionibacteriales</taxon>
        <taxon>Propionibacteriaceae</taxon>
        <taxon>Tessaracoccus</taxon>
    </lineage>
</organism>
<feature type="transmembrane region" description="Helical" evidence="1">
    <location>
        <begin position="6"/>
        <end position="24"/>
    </location>
</feature>
<dbReference type="SUPFAM" id="SSF52029">
    <property type="entry name" value="GroEL apical domain-like"/>
    <property type="match status" value="1"/>
</dbReference>
<proteinExistence type="predicted"/>
<dbReference type="AlphaFoldDB" id="A0A553K5M3"/>
<evidence type="ECO:0000256" key="1">
    <source>
        <dbReference type="SAM" id="Phobius"/>
    </source>
</evidence>